<sequence length="102" mass="11560">MYRKVMVLLHGVHAGDLTQQDDQYSFQYLADYAGPRISLSLPVRTEPYVSQGALHPYFSSLAPEGWLRRVYSNQQKIDENDLLGILMENGDNLLGAIQIKGY</sequence>
<gene>
    <name evidence="2" type="ORF">KHX94_12670</name>
</gene>
<dbReference type="InterPro" id="IPR017508">
    <property type="entry name" value="HipA_N1"/>
</dbReference>
<organism evidence="2 3">
    <name type="scientific">Shewanella dokdonensis</name>
    <dbReference type="NCBI Taxonomy" id="712036"/>
    <lineage>
        <taxon>Bacteria</taxon>
        <taxon>Pseudomonadati</taxon>
        <taxon>Pseudomonadota</taxon>
        <taxon>Gammaproteobacteria</taxon>
        <taxon>Alteromonadales</taxon>
        <taxon>Shewanellaceae</taxon>
        <taxon>Shewanella</taxon>
    </lineage>
</organism>
<evidence type="ECO:0000259" key="1">
    <source>
        <dbReference type="Pfam" id="PF13657"/>
    </source>
</evidence>
<evidence type="ECO:0000313" key="3">
    <source>
        <dbReference type="Proteomes" id="UP000676428"/>
    </source>
</evidence>
<feature type="domain" description="HipA N-terminal subdomain 1" evidence="1">
    <location>
        <begin position="7"/>
        <end position="99"/>
    </location>
</feature>
<reference evidence="2 3" key="1">
    <citation type="journal article" date="2012" name="Int. J. Syst. Evol. Microbiol.">
        <title>Shewanella dokdonensis sp. nov., isolated from seawater.</title>
        <authorList>
            <person name="Sung H.R."/>
            <person name="Yoon J.H."/>
            <person name="Ghim S.Y."/>
        </authorList>
    </citation>
    <scope>NUCLEOTIDE SEQUENCE [LARGE SCALE GENOMIC DNA]</scope>
    <source>
        <strain evidence="2 3">DSM 23626</strain>
    </source>
</reference>
<dbReference type="NCBIfam" id="TIGR03071">
    <property type="entry name" value="couple_hipA"/>
    <property type="match status" value="1"/>
</dbReference>
<proteinExistence type="predicted"/>
<dbReference type="EMBL" id="CP074572">
    <property type="protein sequence ID" value="QVK22266.1"/>
    <property type="molecule type" value="Genomic_DNA"/>
</dbReference>
<accession>A0ABX8DDG3</accession>
<dbReference type="Proteomes" id="UP000676428">
    <property type="component" value="Chromosome"/>
</dbReference>
<name>A0ABX8DDG3_9GAMM</name>
<keyword evidence="3" id="KW-1185">Reference proteome</keyword>
<dbReference type="Pfam" id="PF13657">
    <property type="entry name" value="Couple_hipA"/>
    <property type="match status" value="1"/>
</dbReference>
<protein>
    <submittedName>
        <fullName evidence="2">HipA N-terminal domain-containing protein</fullName>
    </submittedName>
</protein>
<dbReference type="RefSeq" id="WP_213680923.1">
    <property type="nucleotide sequence ID" value="NZ_CP074572.1"/>
</dbReference>
<evidence type="ECO:0000313" key="2">
    <source>
        <dbReference type="EMBL" id="QVK22266.1"/>
    </source>
</evidence>